<evidence type="ECO:0000313" key="2">
    <source>
        <dbReference type="Proteomes" id="UP000502508"/>
    </source>
</evidence>
<dbReference type="KEGG" id="pfla:Pflav_014580"/>
<reference evidence="1 2" key="2">
    <citation type="submission" date="2020-03" db="EMBL/GenBank/DDBJ databases">
        <authorList>
            <person name="Ichikawa N."/>
            <person name="Kimura A."/>
            <person name="Kitahashi Y."/>
            <person name="Uohara A."/>
        </authorList>
    </citation>
    <scope>NUCLEOTIDE SEQUENCE [LARGE SCALE GENOMIC DNA]</scope>
    <source>
        <strain evidence="1 2">NBRC 107702</strain>
    </source>
</reference>
<dbReference type="Proteomes" id="UP000502508">
    <property type="component" value="Chromosome"/>
</dbReference>
<protein>
    <submittedName>
        <fullName evidence="1">Uncharacterized protein</fullName>
    </submittedName>
</protein>
<dbReference type="EMBL" id="AP022870">
    <property type="protein sequence ID" value="BCB75048.1"/>
    <property type="molecule type" value="Genomic_DNA"/>
</dbReference>
<organism evidence="1 2">
    <name type="scientific">Phytohabitans flavus</name>
    <dbReference type="NCBI Taxonomy" id="1076124"/>
    <lineage>
        <taxon>Bacteria</taxon>
        <taxon>Bacillati</taxon>
        <taxon>Actinomycetota</taxon>
        <taxon>Actinomycetes</taxon>
        <taxon>Micromonosporales</taxon>
        <taxon>Micromonosporaceae</taxon>
    </lineage>
</organism>
<evidence type="ECO:0000313" key="1">
    <source>
        <dbReference type="EMBL" id="BCB75048.1"/>
    </source>
</evidence>
<sequence length="126" mass="14020">MLRANSRPTGDAVTIRDEVAEFCRHGPLPSEQDDSEGADADLELRERLLHAITKPVEDDEARLLTTCFGDDNCFGLAWTLLHLVESAPTPPVTSEPPKGANPWITRLWIRYRNTLPVCPRCGLSPQ</sequence>
<reference evidence="1 2" key="1">
    <citation type="submission" date="2020-03" db="EMBL/GenBank/DDBJ databases">
        <title>Whole genome shotgun sequence of Phytohabitans flavus NBRC 107702.</title>
        <authorList>
            <person name="Komaki H."/>
            <person name="Tamura T."/>
        </authorList>
    </citation>
    <scope>NUCLEOTIDE SEQUENCE [LARGE SCALE GENOMIC DNA]</scope>
    <source>
        <strain evidence="1 2">NBRC 107702</strain>
    </source>
</reference>
<gene>
    <name evidence="1" type="ORF">Pflav_014580</name>
</gene>
<proteinExistence type="predicted"/>
<accession>A0A6F8XMN2</accession>
<name>A0A6F8XMN2_9ACTN</name>
<dbReference type="AlphaFoldDB" id="A0A6F8XMN2"/>
<keyword evidence="2" id="KW-1185">Reference proteome</keyword>